<dbReference type="GeneID" id="17300596"/>
<dbReference type="GO" id="GO:0035194">
    <property type="term" value="P:regulatory ncRNA-mediated post-transcriptional gene silencing"/>
    <property type="evidence" value="ECO:0007669"/>
    <property type="project" value="TreeGrafter"/>
</dbReference>
<dbReference type="SUPFAM" id="SSF52540">
    <property type="entry name" value="P-loop containing nucleoside triphosphate hydrolases"/>
    <property type="match status" value="1"/>
</dbReference>
<dbReference type="Pfam" id="PF13087">
    <property type="entry name" value="AAA_12"/>
    <property type="match status" value="1"/>
</dbReference>
<dbReference type="Proteomes" id="UP000011087">
    <property type="component" value="Unassembled WGS sequence"/>
</dbReference>
<feature type="non-terminal residue" evidence="4">
    <location>
        <position position="291"/>
    </location>
</feature>
<protein>
    <submittedName>
        <fullName evidence="4 5">Uncharacterized protein</fullName>
    </submittedName>
</protein>
<dbReference type="PaxDb" id="55529-EKX43930"/>
<dbReference type="GO" id="GO:0004386">
    <property type="term" value="F:helicase activity"/>
    <property type="evidence" value="ECO:0007669"/>
    <property type="project" value="InterPro"/>
</dbReference>
<accession>L1J775</accession>
<reference evidence="4 6" key="1">
    <citation type="journal article" date="2012" name="Nature">
        <title>Algal genomes reveal evolutionary mosaicism and the fate of nucleomorphs.</title>
        <authorList>
            <consortium name="DOE Joint Genome Institute"/>
            <person name="Curtis B.A."/>
            <person name="Tanifuji G."/>
            <person name="Burki F."/>
            <person name="Gruber A."/>
            <person name="Irimia M."/>
            <person name="Maruyama S."/>
            <person name="Arias M.C."/>
            <person name="Ball S.G."/>
            <person name="Gile G.H."/>
            <person name="Hirakawa Y."/>
            <person name="Hopkins J.F."/>
            <person name="Kuo A."/>
            <person name="Rensing S.A."/>
            <person name="Schmutz J."/>
            <person name="Symeonidi A."/>
            <person name="Elias M."/>
            <person name="Eveleigh R.J."/>
            <person name="Herman E.K."/>
            <person name="Klute M.J."/>
            <person name="Nakayama T."/>
            <person name="Obornik M."/>
            <person name="Reyes-Prieto A."/>
            <person name="Armbrust E.V."/>
            <person name="Aves S.J."/>
            <person name="Beiko R.G."/>
            <person name="Coutinho P."/>
            <person name="Dacks J.B."/>
            <person name="Durnford D.G."/>
            <person name="Fast N.M."/>
            <person name="Green B.R."/>
            <person name="Grisdale C.J."/>
            <person name="Hempel F."/>
            <person name="Henrissat B."/>
            <person name="Hoppner M.P."/>
            <person name="Ishida K."/>
            <person name="Kim E."/>
            <person name="Koreny L."/>
            <person name="Kroth P.G."/>
            <person name="Liu Y."/>
            <person name="Malik S.B."/>
            <person name="Maier U.G."/>
            <person name="McRose D."/>
            <person name="Mock T."/>
            <person name="Neilson J.A."/>
            <person name="Onodera N.T."/>
            <person name="Poole A.M."/>
            <person name="Pritham E.J."/>
            <person name="Richards T.A."/>
            <person name="Rocap G."/>
            <person name="Roy S.W."/>
            <person name="Sarai C."/>
            <person name="Schaack S."/>
            <person name="Shirato S."/>
            <person name="Slamovits C.H."/>
            <person name="Spencer D.F."/>
            <person name="Suzuki S."/>
            <person name="Worden A.Z."/>
            <person name="Zauner S."/>
            <person name="Barry K."/>
            <person name="Bell C."/>
            <person name="Bharti A.K."/>
            <person name="Crow J.A."/>
            <person name="Grimwood J."/>
            <person name="Kramer R."/>
            <person name="Lindquist E."/>
            <person name="Lucas S."/>
            <person name="Salamov A."/>
            <person name="McFadden G.I."/>
            <person name="Lane C.E."/>
            <person name="Keeling P.J."/>
            <person name="Gray M.W."/>
            <person name="Grigoriev I.V."/>
            <person name="Archibald J.M."/>
        </authorList>
    </citation>
    <scope>NUCLEOTIDE SEQUENCE</scope>
    <source>
        <strain evidence="4 6">CCMP2712</strain>
    </source>
</reference>
<keyword evidence="6" id="KW-1185">Reference proteome</keyword>
<dbReference type="HOGENOM" id="CLU_001666_1_1_1"/>
<dbReference type="InterPro" id="IPR045055">
    <property type="entry name" value="DNA2/NAM7-like"/>
</dbReference>
<dbReference type="PANTHER" id="PTHR10887:SF322">
    <property type="entry name" value="HELICASE MOV-10"/>
    <property type="match status" value="1"/>
</dbReference>
<reference evidence="6" key="2">
    <citation type="submission" date="2012-11" db="EMBL/GenBank/DDBJ databases">
        <authorList>
            <person name="Kuo A."/>
            <person name="Curtis B.A."/>
            <person name="Tanifuji G."/>
            <person name="Burki F."/>
            <person name="Gruber A."/>
            <person name="Irimia M."/>
            <person name="Maruyama S."/>
            <person name="Arias M.C."/>
            <person name="Ball S.G."/>
            <person name="Gile G.H."/>
            <person name="Hirakawa Y."/>
            <person name="Hopkins J.F."/>
            <person name="Rensing S.A."/>
            <person name="Schmutz J."/>
            <person name="Symeonidi A."/>
            <person name="Elias M."/>
            <person name="Eveleigh R.J."/>
            <person name="Herman E.K."/>
            <person name="Klute M.J."/>
            <person name="Nakayama T."/>
            <person name="Obornik M."/>
            <person name="Reyes-Prieto A."/>
            <person name="Armbrust E.V."/>
            <person name="Aves S.J."/>
            <person name="Beiko R.G."/>
            <person name="Coutinho P."/>
            <person name="Dacks J.B."/>
            <person name="Durnford D.G."/>
            <person name="Fast N.M."/>
            <person name="Green B.R."/>
            <person name="Grisdale C."/>
            <person name="Hempe F."/>
            <person name="Henrissat B."/>
            <person name="Hoppner M.P."/>
            <person name="Ishida K.-I."/>
            <person name="Kim E."/>
            <person name="Koreny L."/>
            <person name="Kroth P.G."/>
            <person name="Liu Y."/>
            <person name="Malik S.-B."/>
            <person name="Maier U.G."/>
            <person name="McRose D."/>
            <person name="Mock T."/>
            <person name="Neilson J.A."/>
            <person name="Onodera N.T."/>
            <person name="Poole A.M."/>
            <person name="Pritham E.J."/>
            <person name="Richards T.A."/>
            <person name="Rocap G."/>
            <person name="Roy S.W."/>
            <person name="Sarai C."/>
            <person name="Schaack S."/>
            <person name="Shirato S."/>
            <person name="Slamovits C.H."/>
            <person name="Spencer D.F."/>
            <person name="Suzuki S."/>
            <person name="Worden A.Z."/>
            <person name="Zauner S."/>
            <person name="Barry K."/>
            <person name="Bell C."/>
            <person name="Bharti A.K."/>
            <person name="Crow J.A."/>
            <person name="Grimwood J."/>
            <person name="Kramer R."/>
            <person name="Lindquist E."/>
            <person name="Lucas S."/>
            <person name="Salamov A."/>
            <person name="McFadden G.I."/>
            <person name="Lane C.E."/>
            <person name="Keeling P.J."/>
            <person name="Gray M.W."/>
            <person name="Grigoriev I.V."/>
            <person name="Archibald J.M."/>
        </authorList>
    </citation>
    <scope>NUCLEOTIDE SEQUENCE</scope>
    <source>
        <strain evidence="6">CCMP2712</strain>
    </source>
</reference>
<dbReference type="AlphaFoldDB" id="L1J775"/>
<dbReference type="EMBL" id="JH993007">
    <property type="protein sequence ID" value="EKX43930.1"/>
    <property type="molecule type" value="Genomic_DNA"/>
</dbReference>
<reference evidence="5" key="3">
    <citation type="submission" date="2015-06" db="UniProtKB">
        <authorList>
            <consortium name="EnsemblProtists"/>
        </authorList>
    </citation>
    <scope>IDENTIFICATION</scope>
</reference>
<proteinExistence type="predicted"/>
<dbReference type="eggNOG" id="KOG1804">
    <property type="taxonomic scope" value="Eukaryota"/>
</dbReference>
<dbReference type="PANTHER" id="PTHR10887">
    <property type="entry name" value="DNA2/NAM7 HELICASE FAMILY"/>
    <property type="match status" value="1"/>
</dbReference>
<feature type="domain" description="DNA2/NAM7 helicase helicase" evidence="2">
    <location>
        <begin position="3"/>
        <end position="69"/>
    </location>
</feature>
<dbReference type="CDD" id="cd18808">
    <property type="entry name" value="SF1_C_Upf1"/>
    <property type="match status" value="1"/>
</dbReference>
<dbReference type="GO" id="GO:0005829">
    <property type="term" value="C:cytosol"/>
    <property type="evidence" value="ECO:0007669"/>
    <property type="project" value="TreeGrafter"/>
</dbReference>
<dbReference type="InterPro" id="IPR041677">
    <property type="entry name" value="DNA2/NAM7_AAA_11"/>
</dbReference>
<sequence length="291" mass="32742">MKRLVVSTWETSGLLLWSDLKVSFSHIIIDEAAQMLEPAALLPLCLASSVTNVILSGDSEQIGPKVLSKLARSHGLGVSVIERLLQTEWYKQEHKLWTQLLVNYRNHPDIVALSSRLFYEGKIQSAGLLDVSWLSRWNFMPNNNKFPVLFLDVLGNDRQDVDSPSFFNVSEAESITSILVDLLRNCRPMISAEDVQVISGHRKQIEIIRKLLREHPNDALQLSRVNVGPVESIQGREKKVVIISTVRASEDWLASDLYKDEGFVFNPKRLNSAMGRASQLLCFVGHAKLLA</sequence>
<feature type="domain" description="DNA2/NAM7 helicase-like C-terminal" evidence="3">
    <location>
        <begin position="78"/>
        <end position="287"/>
    </location>
</feature>
<evidence type="ECO:0000259" key="3">
    <source>
        <dbReference type="Pfam" id="PF13087"/>
    </source>
</evidence>
<dbReference type="Pfam" id="PF13086">
    <property type="entry name" value="AAA_11"/>
    <property type="match status" value="1"/>
</dbReference>
<dbReference type="InterPro" id="IPR041679">
    <property type="entry name" value="DNA2/NAM7-like_C"/>
</dbReference>
<dbReference type="OrthoDB" id="6513042at2759"/>
<comment type="subcellular location">
    <subcellularLocation>
        <location evidence="1">Plastid</location>
        <location evidence="1">Chloroplast</location>
    </subcellularLocation>
</comment>
<dbReference type="OMA" id="ERYHENA"/>
<dbReference type="Gene3D" id="3.40.50.300">
    <property type="entry name" value="P-loop containing nucleotide triphosphate hydrolases"/>
    <property type="match status" value="2"/>
</dbReference>
<dbReference type="KEGG" id="gtt:GUITHDRAFT_72561"/>
<dbReference type="GO" id="GO:0043186">
    <property type="term" value="C:P granule"/>
    <property type="evidence" value="ECO:0007669"/>
    <property type="project" value="TreeGrafter"/>
</dbReference>
<dbReference type="GO" id="GO:0009507">
    <property type="term" value="C:chloroplast"/>
    <property type="evidence" value="ECO:0007669"/>
    <property type="project" value="UniProtKB-SubCell"/>
</dbReference>
<evidence type="ECO:0000256" key="1">
    <source>
        <dbReference type="ARBA" id="ARBA00004229"/>
    </source>
</evidence>
<dbReference type="STRING" id="905079.L1J775"/>
<name>L1J775_GUITC</name>
<evidence type="ECO:0000313" key="4">
    <source>
        <dbReference type="EMBL" id="EKX43930.1"/>
    </source>
</evidence>
<dbReference type="InterPro" id="IPR027417">
    <property type="entry name" value="P-loop_NTPase"/>
</dbReference>
<gene>
    <name evidence="4" type="ORF">GUITHDRAFT_72561</name>
</gene>
<organism evidence="4">
    <name type="scientific">Guillardia theta (strain CCMP2712)</name>
    <name type="common">Cryptophyte</name>
    <dbReference type="NCBI Taxonomy" id="905079"/>
    <lineage>
        <taxon>Eukaryota</taxon>
        <taxon>Cryptophyceae</taxon>
        <taxon>Pyrenomonadales</taxon>
        <taxon>Geminigeraceae</taxon>
        <taxon>Guillardia</taxon>
    </lineage>
</organism>
<evidence type="ECO:0000259" key="2">
    <source>
        <dbReference type="Pfam" id="PF13086"/>
    </source>
</evidence>
<dbReference type="InterPro" id="IPR047187">
    <property type="entry name" value="SF1_C_Upf1"/>
</dbReference>
<dbReference type="RefSeq" id="XP_005830910.1">
    <property type="nucleotide sequence ID" value="XM_005830853.1"/>
</dbReference>
<evidence type="ECO:0000313" key="6">
    <source>
        <dbReference type="Proteomes" id="UP000011087"/>
    </source>
</evidence>
<dbReference type="EnsemblProtists" id="EKX43930">
    <property type="protein sequence ID" value="EKX43930"/>
    <property type="gene ID" value="GUITHDRAFT_72561"/>
</dbReference>
<evidence type="ECO:0000313" key="5">
    <source>
        <dbReference type="EnsemblProtists" id="EKX43930"/>
    </source>
</evidence>